<dbReference type="EMBL" id="LT629759">
    <property type="protein sequence ID" value="SDR69123.1"/>
    <property type="molecule type" value="Genomic_DNA"/>
</dbReference>
<dbReference type="RefSeq" id="WP_090861725.1">
    <property type="nucleotide sequence ID" value="NZ_LT629759.1"/>
</dbReference>
<reference evidence="2" key="1">
    <citation type="submission" date="2016-10" db="EMBL/GenBank/DDBJ databases">
        <authorList>
            <person name="Varghese N."/>
            <person name="Submissions S."/>
        </authorList>
    </citation>
    <scope>NUCLEOTIDE SEQUENCE [LARGE SCALE GENOMIC DNA]</scope>
    <source>
        <strain evidence="2">DSM 22620</strain>
    </source>
</reference>
<proteinExistence type="predicted"/>
<evidence type="ECO:0000313" key="2">
    <source>
        <dbReference type="Proteomes" id="UP000199480"/>
    </source>
</evidence>
<accession>A0A1H1L3Q6</accession>
<dbReference type="AlphaFoldDB" id="A0A1H1L3Q6"/>
<dbReference type="GeneID" id="78500043"/>
<gene>
    <name evidence="1" type="ORF">SAMN04489857_0671</name>
</gene>
<name>A0A1H1L3Q6_9ACTN</name>
<organism evidence="1 2">
    <name type="scientific">Parafannyhessea umbonata</name>
    <dbReference type="NCBI Taxonomy" id="604330"/>
    <lineage>
        <taxon>Bacteria</taxon>
        <taxon>Bacillati</taxon>
        <taxon>Actinomycetota</taxon>
        <taxon>Coriobacteriia</taxon>
        <taxon>Coriobacteriales</taxon>
        <taxon>Atopobiaceae</taxon>
        <taxon>Parafannyhessea</taxon>
    </lineage>
</organism>
<sequence length="74" mass="8141">MTSSVFCPKCGFGVLVGWEFGDATATNGFGDAVCDYEGYMSHVLYDHKRSCPLCGTELEISHMLVPHFTAEFAR</sequence>
<evidence type="ECO:0000313" key="1">
    <source>
        <dbReference type="EMBL" id="SDR69123.1"/>
    </source>
</evidence>
<protein>
    <submittedName>
        <fullName evidence="1">Uncharacterized protein</fullName>
    </submittedName>
</protein>
<dbReference type="Proteomes" id="UP000199480">
    <property type="component" value="Chromosome I"/>
</dbReference>